<accession>E8M325</accession>
<name>E8M325_PHOS4</name>
<protein>
    <recommendedName>
        <fullName evidence="3">Lipoprotein</fullName>
    </recommendedName>
</protein>
<dbReference type="Proteomes" id="UP000006228">
    <property type="component" value="Unassembled WGS sequence"/>
</dbReference>
<evidence type="ECO:0000313" key="1">
    <source>
        <dbReference type="EMBL" id="EGA71683.1"/>
    </source>
</evidence>
<gene>
    <name evidence="1" type="ORF">VISI1226_12891</name>
</gene>
<comment type="caution">
    <text evidence="1">The sequence shown here is derived from an EMBL/GenBank/DDBJ whole genome shotgun (WGS) entry which is preliminary data.</text>
</comment>
<organism evidence="1 2">
    <name type="scientific">Vibrio sinaloensis DSM 21326</name>
    <dbReference type="NCBI Taxonomy" id="945550"/>
    <lineage>
        <taxon>Bacteria</taxon>
        <taxon>Pseudomonadati</taxon>
        <taxon>Pseudomonadota</taxon>
        <taxon>Gammaproteobacteria</taxon>
        <taxon>Vibrionales</taxon>
        <taxon>Vibrionaceae</taxon>
        <taxon>Vibrio</taxon>
        <taxon>Vibrio oreintalis group</taxon>
    </lineage>
</organism>
<evidence type="ECO:0008006" key="3">
    <source>
        <dbReference type="Google" id="ProtNLM"/>
    </source>
</evidence>
<dbReference type="RefSeq" id="WP_008074400.1">
    <property type="nucleotide sequence ID" value="NZ_AEVT01000018.1"/>
</dbReference>
<sequence>MMKFAKASLAFATSIALFGCSSNDIENVVNDGVNGAINGVLGSVGGSSNGSVVKNGKSYSVEKEPLYTAFATRQKKDYGTIEVTRTEKNPNSKTTLVLESCIHPRIGSVNCGGYIYEVTKEGWLVDDKVKFNTGFNKDISVASGTYYFKLESSNTGNNFYVANEVTISPFVTNYVAITVE</sequence>
<evidence type="ECO:0000313" key="2">
    <source>
        <dbReference type="Proteomes" id="UP000006228"/>
    </source>
</evidence>
<reference evidence="1 2" key="1">
    <citation type="journal article" date="2012" name="Int. J. Syst. Evol. Microbiol.">
        <title>Vibrio caribbeanicus sp. nov., isolated from the marine sponge Scleritoderma cyanea.</title>
        <authorList>
            <person name="Hoffmann M."/>
            <person name="Monday S.R."/>
            <person name="Allard M.W."/>
            <person name="Strain E.A."/>
            <person name="Whittaker P."/>
            <person name="Naum M."/>
            <person name="McCarthy P.J."/>
            <person name="Lopez J.V."/>
            <person name="Fischer M."/>
            <person name="Brown E.W."/>
        </authorList>
    </citation>
    <scope>NUCLEOTIDE SEQUENCE [LARGE SCALE GENOMIC DNA]</scope>
    <source>
        <strain evidence="2">DSMZ 21326</strain>
    </source>
</reference>
<dbReference type="AlphaFoldDB" id="E8M325"/>
<dbReference type="eggNOG" id="ENOG50347Q5">
    <property type="taxonomic scope" value="Bacteria"/>
</dbReference>
<dbReference type="PROSITE" id="PS51257">
    <property type="entry name" value="PROKAR_LIPOPROTEIN"/>
    <property type="match status" value="1"/>
</dbReference>
<proteinExistence type="predicted"/>
<dbReference type="GeneID" id="95568196"/>
<dbReference type="EMBL" id="AEVT01000018">
    <property type="protein sequence ID" value="EGA71683.1"/>
    <property type="molecule type" value="Genomic_DNA"/>
</dbReference>